<sequence length="632" mass="67494">MRPARFSNNFDVPAHRPPNQGQGRPQSPRMGSFFCSPDLSSSRWQSLRIQMRDHASVFGTLDDDGLSPVALQAFDAVPSDARHAPASSTYGSPRHRSRFSHSDPIPPSPILTDVGSSPALPVLSPHATASSKRLTLRRTKRSRFTLPQFAETQAFWLVLYFAFNLGLTLYNKLVLVHFPFPYTLTALHALCGTLGGLVLRRRGAYVPAQLSARSTAVLAAFGVLYAVNIAVSNVSLQMVTIPFHQVVRAATPIFTTALSIVLFKTQFTRLKILSLIPVMAGVALATYGDYYFTFFGLLLTLLGTFLAALKTIYTNVLQSSPKAQRGARPTFLPVPPRLALHPLDLLTRTSPLACALCLFYAYASGELAQARTSLAPHSVAGASRVLVILGNGVIAFGLNVVSLSANKKVGALNMTVAANVKQALTILCAVGIFHLTITPANALGICVTLAGGAWLWHASTPSHLTGAPDIALTITQTLALLEDTVSARAEATEGPGDDSDVHERGRGERARDAGRALLDGAARPADLEELADEVDGGALPVYYEIYVHREVVGISVPFMAIDMLGGVLSDLSLAFKPPPFDAVAALSYSLVVFLDGLVLLAAAILNPLAKRRRKRAAAASLAAPAPRELAND</sequence>
<feature type="transmembrane region" description="Helical" evidence="6">
    <location>
        <begin position="211"/>
        <end position="231"/>
    </location>
</feature>
<keyword evidence="2 6" id="KW-0812">Transmembrane</keyword>
<feature type="transmembrane region" description="Helical" evidence="6">
    <location>
        <begin position="294"/>
        <end position="313"/>
    </location>
</feature>
<feature type="transmembrane region" description="Helical" evidence="6">
    <location>
        <begin position="383"/>
        <end position="402"/>
    </location>
</feature>
<feature type="transmembrane region" description="Helical" evidence="6">
    <location>
        <begin position="146"/>
        <end position="167"/>
    </location>
</feature>
<feature type="transmembrane region" description="Helical" evidence="6">
    <location>
        <begin position="243"/>
        <end position="263"/>
    </location>
</feature>
<dbReference type="GO" id="GO:0016020">
    <property type="term" value="C:membrane"/>
    <property type="evidence" value="ECO:0007669"/>
    <property type="project" value="UniProtKB-SubCell"/>
</dbReference>
<feature type="region of interest" description="Disordered" evidence="5">
    <location>
        <begin position="1"/>
        <end position="35"/>
    </location>
</feature>
<keyword evidence="4 6" id="KW-0472">Membrane</keyword>
<evidence type="ECO:0000256" key="4">
    <source>
        <dbReference type="ARBA" id="ARBA00023136"/>
    </source>
</evidence>
<dbReference type="PANTHER" id="PTHR11132">
    <property type="entry name" value="SOLUTE CARRIER FAMILY 35"/>
    <property type="match status" value="1"/>
</dbReference>
<evidence type="ECO:0000256" key="1">
    <source>
        <dbReference type="ARBA" id="ARBA00004141"/>
    </source>
</evidence>
<feature type="compositionally biased region" description="Basic and acidic residues" evidence="5">
    <location>
        <begin position="499"/>
        <end position="510"/>
    </location>
</feature>
<reference evidence="8 9" key="1">
    <citation type="submission" date="2019-01" db="EMBL/GenBank/DDBJ databases">
        <title>Genome sequencing of the rare red list fungi Fomitopsis rosea.</title>
        <authorList>
            <person name="Buettner E."/>
            <person name="Kellner H."/>
        </authorList>
    </citation>
    <scope>NUCLEOTIDE SEQUENCE [LARGE SCALE GENOMIC DNA]</scope>
    <source>
        <strain evidence="8 9">DSM 105464</strain>
    </source>
</reference>
<feature type="region of interest" description="Disordered" evidence="5">
    <location>
        <begin position="81"/>
        <end position="101"/>
    </location>
</feature>
<evidence type="ECO:0000313" key="8">
    <source>
        <dbReference type="EMBL" id="TFY51854.1"/>
    </source>
</evidence>
<protein>
    <recommendedName>
        <fullName evidence="7">Sugar phosphate transporter domain-containing protein</fullName>
    </recommendedName>
</protein>
<dbReference type="Pfam" id="PF03151">
    <property type="entry name" value="TPT"/>
    <property type="match status" value="1"/>
</dbReference>
<gene>
    <name evidence="8" type="ORF">EVJ58_g10343</name>
</gene>
<evidence type="ECO:0000256" key="2">
    <source>
        <dbReference type="ARBA" id="ARBA00022692"/>
    </source>
</evidence>
<dbReference type="Proteomes" id="UP000298390">
    <property type="component" value="Unassembled WGS sequence"/>
</dbReference>
<organism evidence="8 9">
    <name type="scientific">Rhodofomes roseus</name>
    <dbReference type="NCBI Taxonomy" id="34475"/>
    <lineage>
        <taxon>Eukaryota</taxon>
        <taxon>Fungi</taxon>
        <taxon>Dikarya</taxon>
        <taxon>Basidiomycota</taxon>
        <taxon>Agaricomycotina</taxon>
        <taxon>Agaricomycetes</taxon>
        <taxon>Polyporales</taxon>
        <taxon>Rhodofomes</taxon>
    </lineage>
</organism>
<feature type="region of interest" description="Disordered" evidence="5">
    <location>
        <begin position="489"/>
        <end position="510"/>
    </location>
</feature>
<proteinExistence type="predicted"/>
<evidence type="ECO:0000313" key="9">
    <source>
        <dbReference type="Proteomes" id="UP000298390"/>
    </source>
</evidence>
<dbReference type="InterPro" id="IPR037185">
    <property type="entry name" value="EmrE-like"/>
</dbReference>
<feature type="compositionally biased region" description="Polar residues" evidence="5">
    <location>
        <begin position="1"/>
        <end position="10"/>
    </location>
</feature>
<evidence type="ECO:0000259" key="7">
    <source>
        <dbReference type="Pfam" id="PF03151"/>
    </source>
</evidence>
<feature type="domain" description="Sugar phosphate transporter" evidence="7">
    <location>
        <begin position="155"/>
        <end position="451"/>
    </location>
</feature>
<name>A0A4Y9XNF9_9APHY</name>
<dbReference type="InterPro" id="IPR050186">
    <property type="entry name" value="TPT_transporter"/>
</dbReference>
<accession>A0A4Y9XNF9</accession>
<evidence type="ECO:0000256" key="5">
    <source>
        <dbReference type="SAM" id="MobiDB-lite"/>
    </source>
</evidence>
<dbReference type="InterPro" id="IPR004853">
    <property type="entry name" value="Sugar_P_trans_dom"/>
</dbReference>
<comment type="subcellular location">
    <subcellularLocation>
        <location evidence="1">Membrane</location>
        <topology evidence="1">Multi-pass membrane protein</topology>
    </subcellularLocation>
</comment>
<feature type="transmembrane region" description="Helical" evidence="6">
    <location>
        <begin position="179"/>
        <end position="199"/>
    </location>
</feature>
<feature type="transmembrane region" description="Helical" evidence="6">
    <location>
        <begin position="270"/>
        <end position="288"/>
    </location>
</feature>
<dbReference type="EMBL" id="SEKV01001093">
    <property type="protein sequence ID" value="TFY51854.1"/>
    <property type="molecule type" value="Genomic_DNA"/>
</dbReference>
<evidence type="ECO:0000256" key="6">
    <source>
        <dbReference type="SAM" id="Phobius"/>
    </source>
</evidence>
<dbReference type="SUPFAM" id="SSF103481">
    <property type="entry name" value="Multidrug resistance efflux transporter EmrE"/>
    <property type="match status" value="1"/>
</dbReference>
<comment type="caution">
    <text evidence="8">The sequence shown here is derived from an EMBL/GenBank/DDBJ whole genome shotgun (WGS) entry which is preliminary data.</text>
</comment>
<feature type="transmembrane region" description="Helical" evidence="6">
    <location>
        <begin position="582"/>
        <end position="605"/>
    </location>
</feature>
<keyword evidence="3 6" id="KW-1133">Transmembrane helix</keyword>
<evidence type="ECO:0000256" key="3">
    <source>
        <dbReference type="ARBA" id="ARBA00022989"/>
    </source>
</evidence>
<dbReference type="AlphaFoldDB" id="A0A4Y9XNF9"/>
<feature type="transmembrane region" description="Helical" evidence="6">
    <location>
        <begin position="423"/>
        <end position="456"/>
    </location>
</feature>